<dbReference type="Gene3D" id="3.30.9.10">
    <property type="entry name" value="D-Amino Acid Oxidase, subunit A, domain 2"/>
    <property type="match status" value="1"/>
</dbReference>
<dbReference type="Gene3D" id="3.40.50.720">
    <property type="entry name" value="NAD(P)-binding Rossmann-like Domain"/>
    <property type="match status" value="1"/>
</dbReference>
<dbReference type="EMBL" id="JAEPQZ010000006">
    <property type="protein sequence ID" value="KAG2179982.1"/>
    <property type="molecule type" value="Genomic_DNA"/>
</dbReference>
<dbReference type="PANTHER" id="PTHR11530:SF11">
    <property type="entry name" value="D-ASPARTATE OXIDASE"/>
    <property type="match status" value="1"/>
</dbReference>
<dbReference type="Proteomes" id="UP000654370">
    <property type="component" value="Unassembled WGS sequence"/>
</dbReference>
<sequence length="361" mass="40001">MVPPKITVVGAGVQGLTVALLLQKQGYEVTIIAKHLPGDLNIEYTSPWAGADWQAMSSNTDIRLQGYESETFKILWKLSFLKPKETGIMRVPSIMYFDVKSEDTTDPWWKTLVPDYRVLPKHELPASAISGFSHTTVCINTPHYLKWLQAEITALGGKVERRTLYHIHEAANEDGSTAAIVNCTGLQARFLGGVNDQKVFATRGQTVLVRAPHFKKILTHQGKDYVTYIIPRANGDVILGGTQQHHNYDPEVNYVTAREIMERTYKHFPELTHGKGIEALDVVRQNVGLRPTREGGPRVENEIWTNSTGKPVLITHNYGHGGYGVQTSWGSAIAATKLVVNGLKEINGAAADVHQLLDDIC</sequence>
<reference evidence="8" key="1">
    <citation type="submission" date="2020-12" db="EMBL/GenBank/DDBJ databases">
        <title>Metabolic potential, ecology and presence of endohyphal bacteria is reflected in genomic diversity of Mucoromycotina.</title>
        <authorList>
            <person name="Muszewska A."/>
            <person name="Okrasinska A."/>
            <person name="Steczkiewicz K."/>
            <person name="Drgas O."/>
            <person name="Orlowska M."/>
            <person name="Perlinska-Lenart U."/>
            <person name="Aleksandrzak-Piekarczyk T."/>
            <person name="Szatraj K."/>
            <person name="Zielenkiewicz U."/>
            <person name="Pilsyk S."/>
            <person name="Malc E."/>
            <person name="Mieczkowski P."/>
            <person name="Kruszewska J.S."/>
            <person name="Biernat P."/>
            <person name="Pawlowska J."/>
        </authorList>
    </citation>
    <scope>NUCLEOTIDE SEQUENCE</scope>
    <source>
        <strain evidence="8">WA0000067209</strain>
    </source>
</reference>
<comment type="caution">
    <text evidence="8">The sequence shown here is derived from an EMBL/GenBank/DDBJ whole genome shotgun (WGS) entry which is preliminary data.</text>
</comment>
<evidence type="ECO:0000256" key="6">
    <source>
        <dbReference type="PIRSR" id="PIRSR000189-1"/>
    </source>
</evidence>
<evidence type="ECO:0000256" key="5">
    <source>
        <dbReference type="ARBA" id="ARBA00023002"/>
    </source>
</evidence>
<comment type="cofactor">
    <cofactor evidence="1 6">
        <name>FAD</name>
        <dbReference type="ChEBI" id="CHEBI:57692"/>
    </cofactor>
</comment>
<keyword evidence="5" id="KW-0560">Oxidoreductase</keyword>
<gene>
    <name evidence="8" type="ORF">INT43_003769</name>
</gene>
<dbReference type="Pfam" id="PF01266">
    <property type="entry name" value="DAO"/>
    <property type="match status" value="1"/>
</dbReference>
<feature type="non-terminal residue" evidence="8">
    <location>
        <position position="1"/>
    </location>
</feature>
<feature type="binding site" evidence="6">
    <location>
        <position position="220"/>
    </location>
    <ligand>
        <name>D-dopa</name>
        <dbReference type="ChEBI" id="CHEBI:149689"/>
    </ligand>
</feature>
<dbReference type="GO" id="GO:0071949">
    <property type="term" value="F:FAD binding"/>
    <property type="evidence" value="ECO:0007669"/>
    <property type="project" value="InterPro"/>
</dbReference>
<dbReference type="OrthoDB" id="2015447at2759"/>
<accession>A0A8H7PTD4</accession>
<feature type="domain" description="FAD dependent oxidoreductase" evidence="7">
    <location>
        <begin position="6"/>
        <end position="337"/>
    </location>
</feature>
<dbReference type="PIRSF" id="PIRSF000189">
    <property type="entry name" value="D-aa_oxidase"/>
    <property type="match status" value="1"/>
</dbReference>
<evidence type="ECO:0000256" key="2">
    <source>
        <dbReference type="ARBA" id="ARBA00006730"/>
    </source>
</evidence>
<dbReference type="InterPro" id="IPR006076">
    <property type="entry name" value="FAD-dep_OxRdtase"/>
</dbReference>
<feature type="binding site" evidence="6">
    <location>
        <position position="228"/>
    </location>
    <ligand>
        <name>D-serine</name>
        <dbReference type="ChEBI" id="CHEBI:35247"/>
    </ligand>
</feature>
<dbReference type="GO" id="GO:0005737">
    <property type="term" value="C:cytoplasm"/>
    <property type="evidence" value="ECO:0007669"/>
    <property type="project" value="TreeGrafter"/>
</dbReference>
<dbReference type="GO" id="GO:0003884">
    <property type="term" value="F:D-amino-acid oxidase activity"/>
    <property type="evidence" value="ECO:0007669"/>
    <property type="project" value="InterPro"/>
</dbReference>
<dbReference type="AlphaFoldDB" id="A0A8H7PTD4"/>
<feature type="binding site" evidence="6">
    <location>
        <position position="184"/>
    </location>
    <ligand>
        <name>FAD</name>
        <dbReference type="ChEBI" id="CHEBI:57692"/>
    </ligand>
</feature>
<evidence type="ECO:0000313" key="9">
    <source>
        <dbReference type="Proteomes" id="UP000654370"/>
    </source>
</evidence>
<evidence type="ECO:0000259" key="7">
    <source>
        <dbReference type="Pfam" id="PF01266"/>
    </source>
</evidence>
<comment type="similarity">
    <text evidence="2">Belongs to the DAMOX/DASOX family.</text>
</comment>
<feature type="binding site" evidence="6">
    <location>
        <position position="322"/>
    </location>
    <ligand>
        <name>D-dopa</name>
        <dbReference type="ChEBI" id="CHEBI:149689"/>
    </ligand>
</feature>
<feature type="binding site" evidence="6">
    <location>
        <position position="290"/>
    </location>
    <ligand>
        <name>D-dopa</name>
        <dbReference type="ChEBI" id="CHEBI:149689"/>
    </ligand>
</feature>
<dbReference type="InterPro" id="IPR023209">
    <property type="entry name" value="DAO"/>
</dbReference>
<evidence type="ECO:0000313" key="8">
    <source>
        <dbReference type="EMBL" id="KAG2179982.1"/>
    </source>
</evidence>
<proteinExistence type="inferred from homology"/>
<name>A0A8H7PTD4_MORIS</name>
<evidence type="ECO:0000256" key="4">
    <source>
        <dbReference type="ARBA" id="ARBA00022827"/>
    </source>
</evidence>
<dbReference type="SUPFAM" id="SSF54373">
    <property type="entry name" value="FAD-linked reductases, C-terminal domain"/>
    <property type="match status" value="1"/>
</dbReference>
<evidence type="ECO:0000256" key="1">
    <source>
        <dbReference type="ARBA" id="ARBA00001974"/>
    </source>
</evidence>
<dbReference type="PANTHER" id="PTHR11530">
    <property type="entry name" value="D-AMINO ACID OXIDASE"/>
    <property type="match status" value="1"/>
</dbReference>
<feature type="binding site" evidence="6">
    <location>
        <begin position="45"/>
        <end position="46"/>
    </location>
    <ligand>
        <name>FAD</name>
        <dbReference type="ChEBI" id="CHEBI:57692"/>
    </ligand>
</feature>
<evidence type="ECO:0000256" key="3">
    <source>
        <dbReference type="ARBA" id="ARBA00022630"/>
    </source>
</evidence>
<organism evidence="8 9">
    <name type="scientific">Mortierella isabellina</name>
    <name type="common">Filamentous fungus</name>
    <name type="synonym">Umbelopsis isabellina</name>
    <dbReference type="NCBI Taxonomy" id="91625"/>
    <lineage>
        <taxon>Eukaryota</taxon>
        <taxon>Fungi</taxon>
        <taxon>Fungi incertae sedis</taxon>
        <taxon>Mucoromycota</taxon>
        <taxon>Mucoromycotina</taxon>
        <taxon>Umbelopsidomycetes</taxon>
        <taxon>Umbelopsidales</taxon>
        <taxon>Umbelopsidaceae</taxon>
        <taxon>Umbelopsis</taxon>
    </lineage>
</organism>
<feature type="binding site" evidence="6">
    <location>
        <position position="54"/>
    </location>
    <ligand>
        <name>D-dopa</name>
        <dbReference type="ChEBI" id="CHEBI:149689"/>
    </ligand>
</feature>
<keyword evidence="4 6" id="KW-0274">FAD</keyword>
<dbReference type="GO" id="GO:0019478">
    <property type="term" value="P:D-amino acid catabolic process"/>
    <property type="evidence" value="ECO:0007669"/>
    <property type="project" value="TreeGrafter"/>
</dbReference>
<dbReference type="SUPFAM" id="SSF51971">
    <property type="entry name" value="Nucleotide-binding domain"/>
    <property type="match status" value="1"/>
</dbReference>
<protein>
    <recommendedName>
        <fullName evidence="7">FAD dependent oxidoreductase domain-containing protein</fullName>
    </recommendedName>
</protein>
<keyword evidence="3" id="KW-0285">Flavoprotein</keyword>
<keyword evidence="9" id="KW-1185">Reference proteome</keyword>